<dbReference type="RefSeq" id="WP_188231075.1">
    <property type="nucleotide sequence ID" value="NZ_JACVXB010000007.1"/>
</dbReference>
<dbReference type="PANTHER" id="PTHR30441:SF8">
    <property type="entry name" value="DUF748 DOMAIN-CONTAINING PROTEIN"/>
    <property type="match status" value="1"/>
</dbReference>
<keyword evidence="1" id="KW-1133">Transmembrane helix</keyword>
<feature type="transmembrane region" description="Helical" evidence="1">
    <location>
        <begin position="12"/>
        <end position="31"/>
    </location>
</feature>
<evidence type="ECO:0000256" key="1">
    <source>
        <dbReference type="SAM" id="Phobius"/>
    </source>
</evidence>
<dbReference type="Proteomes" id="UP000600588">
    <property type="component" value="Unassembled WGS sequence"/>
</dbReference>
<keyword evidence="3" id="KW-1185">Reference proteome</keyword>
<gene>
    <name evidence="2" type="ORF">ICJ83_14240</name>
</gene>
<name>A0A8J6Q3A0_9FLAO</name>
<dbReference type="GO" id="GO:0005886">
    <property type="term" value="C:plasma membrane"/>
    <property type="evidence" value="ECO:0007669"/>
    <property type="project" value="TreeGrafter"/>
</dbReference>
<dbReference type="InterPro" id="IPR052894">
    <property type="entry name" value="AsmA-related"/>
</dbReference>
<evidence type="ECO:0008006" key="4">
    <source>
        <dbReference type="Google" id="ProtNLM"/>
    </source>
</evidence>
<comment type="caution">
    <text evidence="2">The sequence shown here is derived from an EMBL/GenBank/DDBJ whole genome shotgun (WGS) entry which is preliminary data.</text>
</comment>
<dbReference type="AlphaFoldDB" id="A0A8J6Q3A0"/>
<evidence type="ECO:0000313" key="3">
    <source>
        <dbReference type="Proteomes" id="UP000600588"/>
    </source>
</evidence>
<dbReference type="PANTHER" id="PTHR30441">
    <property type="entry name" value="DUF748 DOMAIN-CONTAINING PROTEIN"/>
    <property type="match status" value="1"/>
</dbReference>
<sequence length="994" mass="112282">MRKWIKRLLKIMISLVMVIFIIITVVLNVIITPEKVTPKALEVINEALLGKVDCKSIELTYFSSFPNFSLKLTKGALLPNTNFYKQDTLISFDKARINLSIIGLIQKSKEAIKSIEINSPELFFYVDSLGNSNWNNLVLITPDTLKTSKTQNTDKHIKPSEIYIPKIIITDAKAKAEDGLSQINYELDYLNLSINSKTTKNSIQLKVEKSSDRISIKRPKNRPYNLENIKVNSELELTFVDTLLTVKSSEVTINDIAFENKGYLQFFPNQKKVKIDLTSELSTKSLENIANTIPPRFLSQDGLKTKGELELHSHIKGIYSKDSFPVTNSHIKLSDGFIGYKNYKGKIDDMNADIHTYLNLNSPKESFTEIKILKVVGTGINIDVSGRIKQLTESPVFDLKSKSIIDFNSITENFPVDNSVSLKGTLSSNINASFNSSDVEDFHFMKVNLDTYLQVDDLLLQSEKDSALIASEKINFKINKGQDQNKSLTAQLHIKNTKALYKEILDTRMKEVNLDFKADDKHQNIPQFKANINLQNFEIQATDSIYSFIKTLQMNAQFVPKTNERMAYMKSMVSTDSVTLSQKSAFVTIMGAQTQLQVEKTLKNIWEPSGNLTFKSIYAHAPEFVYNLKTSQSGISFKNDDLTLNRTKLYFGDTDVTLTGELKHARGFQNGELVTANLIMESNFTDANQLMLALAPPETGEIVTAKNEVVLDSAKAANITPGKRIFRIPKQCDFKLSTYVKAFKMGFININDISGNMTIKDGIVNMNDINLTTLSANMDAYLKYNPKSNTEANLDFRFYISQIDMNNINEVVPVMDTLFPAIKSFEGKADFRIKGNVLLNENLDFKLPSLRGVAALKARNIMVVNDPAFNDVAKAFSFKPKQKNPVKQLDVEIEFKKGEVQILPALLEVDKYRLALGGVQRIDMSYDYHVSVLKSPIPIKMGVDITGSNFSDHHIKLVKAKYKYYFTDKERLLKKADSTVILQKERVLKTLNFN</sequence>
<reference evidence="2 3" key="1">
    <citation type="submission" date="2020-09" db="EMBL/GenBank/DDBJ databases">
        <title>TT11 complete genome.</title>
        <authorList>
            <person name="Wu Z."/>
        </authorList>
    </citation>
    <scope>NUCLEOTIDE SEQUENCE [LARGE SCALE GENOMIC DNA]</scope>
    <source>
        <strain evidence="2 3">TT11</strain>
    </source>
</reference>
<keyword evidence="1" id="KW-0812">Transmembrane</keyword>
<evidence type="ECO:0000313" key="2">
    <source>
        <dbReference type="EMBL" id="MBD0833291.1"/>
    </source>
</evidence>
<accession>A0A8J6Q3A0</accession>
<proteinExistence type="predicted"/>
<dbReference type="GO" id="GO:0090313">
    <property type="term" value="P:regulation of protein targeting to membrane"/>
    <property type="evidence" value="ECO:0007669"/>
    <property type="project" value="TreeGrafter"/>
</dbReference>
<dbReference type="EMBL" id="JACVXB010000007">
    <property type="protein sequence ID" value="MBD0833291.1"/>
    <property type="molecule type" value="Genomic_DNA"/>
</dbReference>
<organism evidence="2 3">
    <name type="scientific">Aestuariibaculum sediminum</name>
    <dbReference type="NCBI Taxonomy" id="2770637"/>
    <lineage>
        <taxon>Bacteria</taxon>
        <taxon>Pseudomonadati</taxon>
        <taxon>Bacteroidota</taxon>
        <taxon>Flavobacteriia</taxon>
        <taxon>Flavobacteriales</taxon>
        <taxon>Flavobacteriaceae</taxon>
    </lineage>
</organism>
<keyword evidence="1" id="KW-0472">Membrane</keyword>
<protein>
    <recommendedName>
        <fullName evidence="4">AsmA-like C-terminal domain-containing protein</fullName>
    </recommendedName>
</protein>